<evidence type="ECO:0000256" key="1">
    <source>
        <dbReference type="ARBA" id="ARBA00023002"/>
    </source>
</evidence>
<reference evidence="3 4" key="1">
    <citation type="submission" date="2017-07" db="EMBL/GenBank/DDBJ databases">
        <authorList>
            <person name="Sun Z.S."/>
            <person name="Albrecht U."/>
            <person name="Echele G."/>
            <person name="Lee C.C."/>
        </authorList>
    </citation>
    <scope>NUCLEOTIDE SEQUENCE [LARGE SCALE GENOMIC DNA]</scope>
    <source>
        <strain evidence="3 4">CGMCC 1.12710</strain>
    </source>
</reference>
<dbReference type="CDD" id="cd07129">
    <property type="entry name" value="ALDH_KGSADH"/>
    <property type="match status" value="1"/>
</dbReference>
<organism evidence="3 4">
    <name type="scientific">Amphiplicatus metriothermophilus</name>
    <dbReference type="NCBI Taxonomy" id="1519374"/>
    <lineage>
        <taxon>Bacteria</taxon>
        <taxon>Pseudomonadati</taxon>
        <taxon>Pseudomonadota</taxon>
        <taxon>Alphaproteobacteria</taxon>
        <taxon>Parvularculales</taxon>
        <taxon>Parvularculaceae</taxon>
        <taxon>Amphiplicatus</taxon>
    </lineage>
</organism>
<name>A0A239PY31_9PROT</name>
<dbReference type="GO" id="GO:0016620">
    <property type="term" value="F:oxidoreductase activity, acting on the aldehyde or oxo group of donors, NAD or NADP as acceptor"/>
    <property type="evidence" value="ECO:0007669"/>
    <property type="project" value="InterPro"/>
</dbReference>
<dbReference type="OrthoDB" id="9770537at2"/>
<protein>
    <submittedName>
        <fullName evidence="3">NADP-dependent aldehyde dehydrogenase</fullName>
    </submittedName>
</protein>
<accession>A0A239PY31</accession>
<dbReference type="Gene3D" id="3.40.309.10">
    <property type="entry name" value="Aldehyde Dehydrogenase, Chain A, domain 2"/>
    <property type="match status" value="1"/>
</dbReference>
<proteinExistence type="predicted"/>
<dbReference type="PANTHER" id="PTHR43353:SF3">
    <property type="entry name" value="ALDEHYDE DEHYDROGENASE-RELATED"/>
    <property type="match status" value="1"/>
</dbReference>
<evidence type="ECO:0000313" key="3">
    <source>
        <dbReference type="EMBL" id="SNT75165.1"/>
    </source>
</evidence>
<gene>
    <name evidence="3" type="ORF">SAMN06297382_2590</name>
</gene>
<keyword evidence="1" id="KW-0560">Oxidoreductase</keyword>
<dbReference type="EMBL" id="FZQA01000007">
    <property type="protein sequence ID" value="SNT75165.1"/>
    <property type="molecule type" value="Genomic_DNA"/>
</dbReference>
<sequence>MALTGRLFIGAKRVTTDAAFSAIDPATGDPLAPAFSAAGPAEATQACALAAEAFRAFEQAGPEKRARLLERIAANIDALGDGLLERARFETGLPLARLAGERARTVYQLKLFAAELRDGACMGVQIDPALPERQPAPRRDVRMRKKPLGPVVVFGASNFPLAFSVAGGDTASALAAGCPVIAKGHPAHPGVCELVAGAVADAVAALELPEGVFSMLNSPHHDLGQALVADPRVKAAAFTGSRQGGLALMRIAQAREEPIPVYAEMSAVNPVILLPGALEEQAEKLGRDFVASLTLGAGQFCTNPGLVLAIQSPRLDRFVEAARKAVEESPPQTMLTPAIHQAYEEGLSRLSSIAEVATVACGAEADGNNLCRPAFFSISVDDFIRNKVISQEVFGASSVLVRCRDAAAFAKALESLEGQLTVTMHFVEKDLATAKALLPLLEEKAGRLIANGWPTGVEVCHAMVHGGPFPATSDSRTTSVGALAIERFLRPVCYQDFPRTLLPAMLRENGPAGVLRRIDGVWKID</sequence>
<dbReference type="SUPFAM" id="SSF53720">
    <property type="entry name" value="ALDH-like"/>
    <property type="match status" value="1"/>
</dbReference>
<dbReference type="Pfam" id="PF00171">
    <property type="entry name" value="Aldedh"/>
    <property type="match status" value="1"/>
</dbReference>
<dbReference type="Proteomes" id="UP000198346">
    <property type="component" value="Unassembled WGS sequence"/>
</dbReference>
<feature type="domain" description="Aldehyde dehydrogenase" evidence="2">
    <location>
        <begin position="19"/>
        <end position="455"/>
    </location>
</feature>
<dbReference type="InterPro" id="IPR016161">
    <property type="entry name" value="Ald_DH/histidinol_DH"/>
</dbReference>
<dbReference type="InterPro" id="IPR016163">
    <property type="entry name" value="Ald_DH_C"/>
</dbReference>
<dbReference type="PANTHER" id="PTHR43353">
    <property type="entry name" value="SUCCINATE-SEMIALDEHYDE DEHYDROGENASE, MITOCHONDRIAL"/>
    <property type="match status" value="1"/>
</dbReference>
<dbReference type="InterPro" id="IPR015590">
    <property type="entry name" value="Aldehyde_DH_dom"/>
</dbReference>
<evidence type="ECO:0000259" key="2">
    <source>
        <dbReference type="Pfam" id="PF00171"/>
    </source>
</evidence>
<dbReference type="AlphaFoldDB" id="A0A239PY31"/>
<evidence type="ECO:0000313" key="4">
    <source>
        <dbReference type="Proteomes" id="UP000198346"/>
    </source>
</evidence>
<dbReference type="InterPro" id="IPR016162">
    <property type="entry name" value="Ald_DH_N"/>
</dbReference>
<keyword evidence="4" id="KW-1185">Reference proteome</keyword>
<dbReference type="InterPro" id="IPR044151">
    <property type="entry name" value="ALDH_KGSADH"/>
</dbReference>
<dbReference type="RefSeq" id="WP_089413024.1">
    <property type="nucleotide sequence ID" value="NZ_FZQA01000007.1"/>
</dbReference>
<dbReference type="Gene3D" id="3.40.605.10">
    <property type="entry name" value="Aldehyde Dehydrogenase, Chain A, domain 1"/>
    <property type="match status" value="1"/>
</dbReference>
<dbReference type="InterPro" id="IPR050740">
    <property type="entry name" value="Aldehyde_DH_Superfamily"/>
</dbReference>